<protein>
    <submittedName>
        <fullName evidence="2">Uncharacterized protein</fullName>
    </submittedName>
</protein>
<sequence>MSGYFFSSSSLQTKIVFSICTTSFTRLVEHFGDNEPKKIKTAISYFLNWDAIMDEKEAIEKLVENIEKAIKNLTKITYRVDAEKIDYIKYVLRGQQEELTNIILNYKKNNLEVKIRDVSEILTYQIRKINELRTKYNLDKLREIEDIVENVNRELKKRINDNALAHSTINFNDSFNESEMSVDRESQQNAEEFRRNRNNNIEDNDVNSDDTDSSDELWF</sequence>
<dbReference type="OrthoDB" id="2447777at2759"/>
<evidence type="ECO:0000256" key="1">
    <source>
        <dbReference type="SAM" id="MobiDB-lite"/>
    </source>
</evidence>
<gene>
    <name evidence="2" type="ORF">C2G38_2160369</name>
</gene>
<dbReference type="Proteomes" id="UP000266673">
    <property type="component" value="Unassembled WGS sequence"/>
</dbReference>
<feature type="compositionally biased region" description="Acidic residues" evidence="1">
    <location>
        <begin position="202"/>
        <end position="219"/>
    </location>
</feature>
<name>A0A397VZY5_9GLOM</name>
<feature type="compositionally biased region" description="Basic and acidic residues" evidence="1">
    <location>
        <begin position="181"/>
        <end position="195"/>
    </location>
</feature>
<proteinExistence type="predicted"/>
<feature type="region of interest" description="Disordered" evidence="1">
    <location>
        <begin position="177"/>
        <end position="219"/>
    </location>
</feature>
<comment type="caution">
    <text evidence="2">The sequence shown here is derived from an EMBL/GenBank/DDBJ whole genome shotgun (WGS) entry which is preliminary data.</text>
</comment>
<dbReference type="EMBL" id="QKWP01000096">
    <property type="protein sequence ID" value="RIB27518.1"/>
    <property type="molecule type" value="Genomic_DNA"/>
</dbReference>
<keyword evidence="3" id="KW-1185">Reference proteome</keyword>
<evidence type="ECO:0000313" key="3">
    <source>
        <dbReference type="Proteomes" id="UP000266673"/>
    </source>
</evidence>
<reference evidence="2 3" key="1">
    <citation type="submission" date="2018-06" db="EMBL/GenBank/DDBJ databases">
        <title>Comparative genomics reveals the genomic features of Rhizophagus irregularis, R. cerebriforme, R. diaphanum and Gigaspora rosea, and their symbiotic lifestyle signature.</title>
        <authorList>
            <person name="Morin E."/>
            <person name="San Clemente H."/>
            <person name="Chen E.C.H."/>
            <person name="De La Providencia I."/>
            <person name="Hainaut M."/>
            <person name="Kuo A."/>
            <person name="Kohler A."/>
            <person name="Murat C."/>
            <person name="Tang N."/>
            <person name="Roy S."/>
            <person name="Loubradou J."/>
            <person name="Henrissat B."/>
            <person name="Grigoriev I.V."/>
            <person name="Corradi N."/>
            <person name="Roux C."/>
            <person name="Martin F.M."/>
        </authorList>
    </citation>
    <scope>NUCLEOTIDE SEQUENCE [LARGE SCALE GENOMIC DNA]</scope>
    <source>
        <strain evidence="2 3">DAOM 194757</strain>
    </source>
</reference>
<evidence type="ECO:0000313" key="2">
    <source>
        <dbReference type="EMBL" id="RIB27518.1"/>
    </source>
</evidence>
<accession>A0A397VZY5</accession>
<dbReference type="AlphaFoldDB" id="A0A397VZY5"/>
<organism evidence="2 3">
    <name type="scientific">Gigaspora rosea</name>
    <dbReference type="NCBI Taxonomy" id="44941"/>
    <lineage>
        <taxon>Eukaryota</taxon>
        <taxon>Fungi</taxon>
        <taxon>Fungi incertae sedis</taxon>
        <taxon>Mucoromycota</taxon>
        <taxon>Glomeromycotina</taxon>
        <taxon>Glomeromycetes</taxon>
        <taxon>Diversisporales</taxon>
        <taxon>Gigasporaceae</taxon>
        <taxon>Gigaspora</taxon>
    </lineage>
</organism>